<dbReference type="SUPFAM" id="SSF52540">
    <property type="entry name" value="P-loop containing nucleoside triphosphate hydrolases"/>
    <property type="match status" value="1"/>
</dbReference>
<reference evidence="2" key="2">
    <citation type="submission" date="2018-05" db="EMBL/GenBank/DDBJ databases">
        <title>OpunRS2 (Oryza punctata Reference Sequence Version 2).</title>
        <authorList>
            <person name="Zhang J."/>
            <person name="Kudrna D."/>
            <person name="Lee S."/>
            <person name="Talag J."/>
            <person name="Welchert J."/>
            <person name="Wing R.A."/>
        </authorList>
    </citation>
    <scope>NUCLEOTIDE SEQUENCE [LARGE SCALE GENOMIC DNA]</scope>
</reference>
<dbReference type="InterPro" id="IPR027417">
    <property type="entry name" value="P-loop_NTPase"/>
</dbReference>
<evidence type="ECO:0000313" key="3">
    <source>
        <dbReference type="Proteomes" id="UP000026962"/>
    </source>
</evidence>
<evidence type="ECO:0000313" key="2">
    <source>
        <dbReference type="EnsemblPlants" id="OPUNC03G35550.4"/>
    </source>
</evidence>
<keyword evidence="1" id="KW-1133">Transmembrane helix</keyword>
<keyword evidence="1" id="KW-0472">Membrane</keyword>
<dbReference type="EnsemblPlants" id="OPUNC03G35550.4">
    <property type="protein sequence ID" value="OPUNC03G35550.4"/>
    <property type="gene ID" value="OPUNC03G35550"/>
</dbReference>
<feature type="transmembrane region" description="Helical" evidence="1">
    <location>
        <begin position="112"/>
        <end position="132"/>
    </location>
</feature>
<dbReference type="Proteomes" id="UP000026962">
    <property type="component" value="Chromosome 3"/>
</dbReference>
<keyword evidence="3" id="KW-1185">Reference proteome</keyword>
<dbReference type="HOGENOM" id="CLU_1689554_0_0_1"/>
<reference evidence="2" key="1">
    <citation type="submission" date="2015-04" db="UniProtKB">
        <authorList>
            <consortium name="EnsemblPlants"/>
        </authorList>
    </citation>
    <scope>IDENTIFICATION</scope>
</reference>
<dbReference type="Gramene" id="OPUNC03G35550.4">
    <property type="protein sequence ID" value="OPUNC03G35550.4"/>
    <property type="gene ID" value="OPUNC03G35550"/>
</dbReference>
<accession>A0A0E0KKK7</accession>
<keyword evidence="1" id="KW-0812">Transmembrane</keyword>
<proteinExistence type="predicted"/>
<sequence length="156" mass="16899">MEVAWSLRAATKRDVRVAVIGDQGTGKSNFVTTGKFPENDVAHVLPPARLPVDYFPARVPVTITADAVVLTYACDRPNTLEWSGSPHSGFPSSAATFSFAGRVRLDRGRHGWLVLWANHFVLFAVAIFLSQLKVPVILAGCKVDLKLKGQAAACRP</sequence>
<organism evidence="2">
    <name type="scientific">Oryza punctata</name>
    <name type="common">Red rice</name>
    <dbReference type="NCBI Taxonomy" id="4537"/>
    <lineage>
        <taxon>Eukaryota</taxon>
        <taxon>Viridiplantae</taxon>
        <taxon>Streptophyta</taxon>
        <taxon>Embryophyta</taxon>
        <taxon>Tracheophyta</taxon>
        <taxon>Spermatophyta</taxon>
        <taxon>Magnoliopsida</taxon>
        <taxon>Liliopsida</taxon>
        <taxon>Poales</taxon>
        <taxon>Poaceae</taxon>
        <taxon>BOP clade</taxon>
        <taxon>Oryzoideae</taxon>
        <taxon>Oryzeae</taxon>
        <taxon>Oryzinae</taxon>
        <taxon>Oryza</taxon>
    </lineage>
</organism>
<dbReference type="AlphaFoldDB" id="A0A0E0KKK7"/>
<name>A0A0E0KKK7_ORYPU</name>
<evidence type="ECO:0000256" key="1">
    <source>
        <dbReference type="SAM" id="Phobius"/>
    </source>
</evidence>
<protein>
    <submittedName>
        <fullName evidence="2">Uncharacterized protein</fullName>
    </submittedName>
</protein>